<dbReference type="Gene3D" id="1.20.1510.10">
    <property type="entry name" value="Cation efflux protein transmembrane domain"/>
    <property type="match status" value="1"/>
</dbReference>
<dbReference type="InterPro" id="IPR027470">
    <property type="entry name" value="Cation_efflux_CTD"/>
</dbReference>
<evidence type="ECO:0000256" key="1">
    <source>
        <dbReference type="ARBA" id="ARBA00004141"/>
    </source>
</evidence>
<dbReference type="InterPro" id="IPR027469">
    <property type="entry name" value="Cation_efflux_TMD_sf"/>
</dbReference>
<evidence type="ECO:0000256" key="3">
    <source>
        <dbReference type="ARBA" id="ARBA00022692"/>
    </source>
</evidence>
<dbReference type="GO" id="GO:0008324">
    <property type="term" value="F:monoatomic cation transmembrane transporter activity"/>
    <property type="evidence" value="ECO:0007669"/>
    <property type="project" value="InterPro"/>
</dbReference>
<keyword evidence="4 6" id="KW-1133">Transmembrane helix</keyword>
<comment type="caution">
    <text evidence="9">The sequence shown here is derived from an EMBL/GenBank/DDBJ whole genome shotgun (WGS) entry which is preliminary data.</text>
</comment>
<feature type="transmembrane region" description="Helical" evidence="6">
    <location>
        <begin position="156"/>
        <end position="175"/>
    </location>
</feature>
<evidence type="ECO:0000259" key="8">
    <source>
        <dbReference type="Pfam" id="PF16916"/>
    </source>
</evidence>
<dbReference type="InterPro" id="IPR058533">
    <property type="entry name" value="Cation_efflux_TM"/>
</dbReference>
<dbReference type="PANTHER" id="PTHR43840:SF15">
    <property type="entry name" value="MITOCHONDRIAL METAL TRANSPORTER 1-RELATED"/>
    <property type="match status" value="1"/>
</dbReference>
<accession>A0A133V6G2</accession>
<keyword evidence="5 6" id="KW-0472">Membrane</keyword>
<evidence type="ECO:0000256" key="5">
    <source>
        <dbReference type="ARBA" id="ARBA00023136"/>
    </source>
</evidence>
<feature type="domain" description="Cation efflux protein transmembrane" evidence="7">
    <location>
        <begin position="14"/>
        <end position="205"/>
    </location>
</feature>
<feature type="transmembrane region" description="Helical" evidence="6">
    <location>
        <begin position="115"/>
        <end position="135"/>
    </location>
</feature>
<proteinExistence type="predicted"/>
<evidence type="ECO:0000313" key="10">
    <source>
        <dbReference type="Proteomes" id="UP000070035"/>
    </source>
</evidence>
<feature type="transmembrane region" description="Helical" evidence="6">
    <location>
        <begin position="79"/>
        <end position="103"/>
    </location>
</feature>
<dbReference type="PANTHER" id="PTHR43840">
    <property type="entry name" value="MITOCHONDRIAL METAL TRANSPORTER 1-RELATED"/>
    <property type="match status" value="1"/>
</dbReference>
<feature type="transmembrane region" description="Helical" evidence="6">
    <location>
        <begin position="51"/>
        <end position="67"/>
    </location>
</feature>
<dbReference type="GO" id="GO:0016020">
    <property type="term" value="C:membrane"/>
    <property type="evidence" value="ECO:0007669"/>
    <property type="project" value="UniProtKB-SubCell"/>
</dbReference>
<dbReference type="InterPro" id="IPR050291">
    <property type="entry name" value="CDF_Transporter"/>
</dbReference>
<evidence type="ECO:0000313" key="9">
    <source>
        <dbReference type="EMBL" id="KXB02023.1"/>
    </source>
</evidence>
<organism evidence="9 10">
    <name type="scientific">candidate division MSBL1 archaeon SCGC-AAA261F17</name>
    <dbReference type="NCBI Taxonomy" id="1698274"/>
    <lineage>
        <taxon>Archaea</taxon>
        <taxon>Methanobacteriati</taxon>
        <taxon>Methanobacteriota</taxon>
        <taxon>candidate division MSBL1</taxon>
    </lineage>
</organism>
<name>A0A133V6G2_9EURY</name>
<feature type="transmembrane region" description="Helical" evidence="6">
    <location>
        <begin position="12"/>
        <end position="31"/>
    </location>
</feature>
<reference evidence="9 10" key="1">
    <citation type="journal article" date="2016" name="Sci. Rep.">
        <title>Metabolic traits of an uncultured archaeal lineage -MSBL1- from brine pools of the Red Sea.</title>
        <authorList>
            <person name="Mwirichia R."/>
            <person name="Alam I."/>
            <person name="Rashid M."/>
            <person name="Vinu M."/>
            <person name="Ba-Alawi W."/>
            <person name="Anthony Kamau A."/>
            <person name="Kamanda Ngugi D."/>
            <person name="Goker M."/>
            <person name="Klenk H.P."/>
            <person name="Bajic V."/>
            <person name="Stingl U."/>
        </authorList>
    </citation>
    <scope>NUCLEOTIDE SEQUENCE [LARGE SCALE GENOMIC DNA]</scope>
    <source>
        <strain evidence="9">SCGC-AAA261F17</strain>
    </source>
</reference>
<dbReference type="InterPro" id="IPR036837">
    <property type="entry name" value="Cation_efflux_CTD_sf"/>
</dbReference>
<evidence type="ECO:0000259" key="7">
    <source>
        <dbReference type="Pfam" id="PF01545"/>
    </source>
</evidence>
<evidence type="ECO:0000256" key="6">
    <source>
        <dbReference type="SAM" id="Phobius"/>
    </source>
</evidence>
<comment type="subcellular location">
    <subcellularLocation>
        <location evidence="1">Membrane</location>
        <topology evidence="1">Multi-pass membrane protein</topology>
    </subcellularLocation>
</comment>
<dbReference type="SUPFAM" id="SSF161111">
    <property type="entry name" value="Cation efflux protein transmembrane domain-like"/>
    <property type="match status" value="1"/>
</dbReference>
<evidence type="ECO:0000256" key="2">
    <source>
        <dbReference type="ARBA" id="ARBA00022448"/>
    </source>
</evidence>
<feature type="transmembrane region" description="Helical" evidence="6">
    <location>
        <begin position="181"/>
        <end position="198"/>
    </location>
</feature>
<protein>
    <submittedName>
        <fullName evidence="9">Uncharacterized protein</fullName>
    </submittedName>
</protein>
<dbReference type="Gene3D" id="3.30.70.1350">
    <property type="entry name" value="Cation efflux protein, cytoplasmic domain"/>
    <property type="match status" value="1"/>
</dbReference>
<gene>
    <name evidence="9" type="ORF">AKJ44_01610</name>
</gene>
<dbReference type="NCBIfam" id="TIGR01297">
    <property type="entry name" value="CDF"/>
    <property type="match status" value="1"/>
</dbReference>
<evidence type="ECO:0000256" key="4">
    <source>
        <dbReference type="ARBA" id="ARBA00022989"/>
    </source>
</evidence>
<dbReference type="InterPro" id="IPR002524">
    <property type="entry name" value="Cation_efflux"/>
</dbReference>
<keyword evidence="3 6" id="KW-0812">Transmembrane</keyword>
<dbReference type="AlphaFoldDB" id="A0A133V6G2"/>
<keyword evidence="2" id="KW-0813">Transport</keyword>
<dbReference type="EMBL" id="LHXY01000016">
    <property type="protein sequence ID" value="KXB02023.1"/>
    <property type="molecule type" value="Genomic_DNA"/>
</dbReference>
<keyword evidence="10" id="KW-1185">Reference proteome</keyword>
<feature type="domain" description="Cation efflux protein cytoplasmic" evidence="8">
    <location>
        <begin position="211"/>
        <end position="287"/>
    </location>
</feature>
<dbReference type="SUPFAM" id="SSF160240">
    <property type="entry name" value="Cation efflux protein cytoplasmic domain-like"/>
    <property type="match status" value="1"/>
</dbReference>
<sequence>MDIGKKRMMVRRVVIILIIVNFGLFFVKWIPTLISPSISVEADAFNSLGDFAYSGLFLLGFELLLRPKDESHPHGHERFEPFISLMVAGAISLTGILVVVHAVQSVSNPVYSFSPYLILALVASIMVKSWLAIYLRKKAGEVDSTALESSSKDAKVDVLASATALVGVIGAGIGFPLLDTVVGAVVSVWIFFTAFSIGRKSFRYLTGAVAPKKVTDKIREILDSREEVVSFHELEAHYVGPEIHVSLSIHLPKKLGFDRVHQIEEELRREIGSIKGVDTVYLHLEPEEK</sequence>
<dbReference type="Proteomes" id="UP000070035">
    <property type="component" value="Unassembled WGS sequence"/>
</dbReference>
<dbReference type="Pfam" id="PF01545">
    <property type="entry name" value="Cation_efflux"/>
    <property type="match status" value="1"/>
</dbReference>
<dbReference type="Pfam" id="PF16916">
    <property type="entry name" value="ZT_dimer"/>
    <property type="match status" value="1"/>
</dbReference>